<name>R9BTW5_9CLOT</name>
<dbReference type="Proteomes" id="UP000013988">
    <property type="component" value="Unassembled WGS sequence"/>
</dbReference>
<evidence type="ECO:0000259" key="1">
    <source>
        <dbReference type="PROSITE" id="PS50206"/>
    </source>
</evidence>
<feature type="domain" description="Rhodanese" evidence="1">
    <location>
        <begin position="43"/>
        <end position="129"/>
    </location>
</feature>
<dbReference type="PANTHER" id="PTHR43031">
    <property type="entry name" value="FAD-DEPENDENT OXIDOREDUCTASE"/>
    <property type="match status" value="1"/>
</dbReference>
<dbReference type="Pfam" id="PF00581">
    <property type="entry name" value="Rhodanese"/>
    <property type="match status" value="1"/>
</dbReference>
<gene>
    <name evidence="2" type="ORF">A500_16685</name>
</gene>
<dbReference type="PANTHER" id="PTHR43031:SF18">
    <property type="entry name" value="RHODANESE-RELATED SULFURTRANSFERASES"/>
    <property type="match status" value="1"/>
</dbReference>
<sequence>MPLIFILKVVYINLKYYNNKLRGEKMSIIKLINNEQAQKLIKDSKELLIIDVRKFSEFKKSRIVNSKNIPVDELEWELEELEDFKDKPILVYCKVGAKSSVACAMLEEEGFKKLYNLRGGILDYTGAIE</sequence>
<evidence type="ECO:0000313" key="3">
    <source>
        <dbReference type="Proteomes" id="UP000013988"/>
    </source>
</evidence>
<dbReference type="Gene3D" id="3.40.250.10">
    <property type="entry name" value="Rhodanese-like domain"/>
    <property type="match status" value="1"/>
</dbReference>
<dbReference type="InterPro" id="IPR036873">
    <property type="entry name" value="Rhodanese-like_dom_sf"/>
</dbReference>
<dbReference type="InterPro" id="IPR001763">
    <property type="entry name" value="Rhodanese-like_dom"/>
</dbReference>
<proteinExistence type="predicted"/>
<keyword evidence="3" id="KW-1185">Reference proteome</keyword>
<dbReference type="SUPFAM" id="SSF52821">
    <property type="entry name" value="Rhodanese/Cell cycle control phosphatase"/>
    <property type="match status" value="1"/>
</dbReference>
<dbReference type="CDD" id="cd00158">
    <property type="entry name" value="RHOD"/>
    <property type="match status" value="1"/>
</dbReference>
<accession>R9BTW5</accession>
<dbReference type="AlphaFoldDB" id="R9BTW5"/>
<organism evidence="2 3">
    <name type="scientific">Clostridium sartagoforme AAU1</name>
    <dbReference type="NCBI Taxonomy" id="1202534"/>
    <lineage>
        <taxon>Bacteria</taxon>
        <taxon>Bacillati</taxon>
        <taxon>Bacillota</taxon>
        <taxon>Clostridia</taxon>
        <taxon>Eubacteriales</taxon>
        <taxon>Clostridiaceae</taxon>
        <taxon>Clostridium</taxon>
    </lineage>
</organism>
<dbReference type="EMBL" id="ASRV01000198">
    <property type="protein sequence ID" value="EOR20513.1"/>
    <property type="molecule type" value="Genomic_DNA"/>
</dbReference>
<evidence type="ECO:0000313" key="2">
    <source>
        <dbReference type="EMBL" id="EOR20513.1"/>
    </source>
</evidence>
<reference evidence="2 3" key="1">
    <citation type="submission" date="2013-03" db="EMBL/GenBank/DDBJ databases">
        <title>Whole genome shotgun sequencing of Clostridium sartagoforme AAU1.</title>
        <authorList>
            <person name="Joshi C.G."/>
            <person name="Duggirala S.M."/>
            <person name="Nathani N.M."/>
            <person name="Bhatt V.D."/>
            <person name="Patel A.K."/>
            <person name="Pandya P.R."/>
            <person name="KaPatel J.A."/>
        </authorList>
    </citation>
    <scope>NUCLEOTIDE SEQUENCE [LARGE SCALE GENOMIC DNA]</scope>
    <source>
        <strain evidence="2 3">AAU1</strain>
    </source>
</reference>
<dbReference type="PROSITE" id="PS50206">
    <property type="entry name" value="RHODANESE_3"/>
    <property type="match status" value="1"/>
</dbReference>
<protein>
    <submittedName>
        <fullName evidence="2">Rhodanese-like domain-containing protein</fullName>
    </submittedName>
</protein>
<dbReference type="InterPro" id="IPR050229">
    <property type="entry name" value="GlpE_sulfurtransferase"/>
</dbReference>
<dbReference type="SMART" id="SM00450">
    <property type="entry name" value="RHOD"/>
    <property type="match status" value="1"/>
</dbReference>
<comment type="caution">
    <text evidence="2">The sequence shown here is derived from an EMBL/GenBank/DDBJ whole genome shotgun (WGS) entry which is preliminary data.</text>
</comment>
<dbReference type="PATRIC" id="fig|1202534.3.peg.3320"/>